<dbReference type="Gene3D" id="3.40.50.1820">
    <property type="entry name" value="alpha/beta hydrolase"/>
    <property type="match status" value="1"/>
</dbReference>
<dbReference type="PANTHER" id="PTHR43358:SF4">
    <property type="entry name" value="ALPHA_BETA HYDROLASE FOLD-1 DOMAIN-CONTAINING PROTEIN"/>
    <property type="match status" value="1"/>
</dbReference>
<proteinExistence type="predicted"/>
<evidence type="ECO:0000313" key="3">
    <source>
        <dbReference type="EMBL" id="ACL74497.1"/>
    </source>
</evidence>
<sequence length="325" mass="35936" precursor="true">MRLFPVAYAERKSVLPKNIFLAVIYIIVLLLAAVAVVSFLSAWSITHPKKVTTPQISSNIAPDYNNIRFTVGESKEKINGWFFPCSGSRKTVLMAHSYGKNRLQFGEQTFPLIASLNREGFNVLTFDQRGSGNSSGSVATFGKNETADVLSAIKYLKQQSTDQIILMGFSTGASSCLSALTQTPYRDSIIGVIVDSPYSNIDDYIDYIVDSSLWLPNIPFKPVVKFAVKKISKVDSSLDIISKVPSIIPTPVLLIDGAQNIPSTSDNTKLIYEVYKRKSPVQAHYWNSGAPSYGESYLSVQDKYIDQIVDFSQECVKDAEKAVQK</sequence>
<evidence type="ECO:0000313" key="4">
    <source>
        <dbReference type="Proteomes" id="UP000001349"/>
    </source>
</evidence>
<dbReference type="KEGG" id="cce:Ccel_0109"/>
<name>B8I4E3_RUMCH</name>
<dbReference type="Proteomes" id="UP000001349">
    <property type="component" value="Chromosome"/>
</dbReference>
<keyword evidence="4" id="KW-1185">Reference proteome</keyword>
<dbReference type="Pfam" id="PF12146">
    <property type="entry name" value="Hydrolase_4"/>
    <property type="match status" value="1"/>
</dbReference>
<organism evidence="3 4">
    <name type="scientific">Ruminiclostridium cellulolyticum (strain ATCC 35319 / DSM 5812 / JCM 6584 / H10)</name>
    <name type="common">Clostridium cellulolyticum</name>
    <dbReference type="NCBI Taxonomy" id="394503"/>
    <lineage>
        <taxon>Bacteria</taxon>
        <taxon>Bacillati</taxon>
        <taxon>Bacillota</taxon>
        <taxon>Clostridia</taxon>
        <taxon>Eubacteriales</taxon>
        <taxon>Oscillospiraceae</taxon>
        <taxon>Ruminiclostridium</taxon>
    </lineage>
</organism>
<evidence type="ECO:0000259" key="2">
    <source>
        <dbReference type="Pfam" id="PF12146"/>
    </source>
</evidence>
<keyword evidence="1" id="KW-1133">Transmembrane helix</keyword>
<keyword evidence="1" id="KW-0812">Transmembrane</keyword>
<dbReference type="PANTHER" id="PTHR43358">
    <property type="entry name" value="ALPHA/BETA-HYDROLASE"/>
    <property type="match status" value="1"/>
</dbReference>
<dbReference type="SUPFAM" id="SSF53474">
    <property type="entry name" value="alpha/beta-Hydrolases"/>
    <property type="match status" value="1"/>
</dbReference>
<reference evidence="3 4" key="1">
    <citation type="submission" date="2009-01" db="EMBL/GenBank/DDBJ databases">
        <title>Complete sequence of Clostridium cellulolyticum H10.</title>
        <authorList>
            <consortium name="US DOE Joint Genome Institute"/>
            <person name="Lucas S."/>
            <person name="Copeland A."/>
            <person name="Lapidus A."/>
            <person name="Glavina del Rio T."/>
            <person name="Dalin E."/>
            <person name="Tice H."/>
            <person name="Bruce D."/>
            <person name="Goodwin L."/>
            <person name="Pitluck S."/>
            <person name="Chertkov O."/>
            <person name="Saunders E."/>
            <person name="Brettin T."/>
            <person name="Detter J.C."/>
            <person name="Han C."/>
            <person name="Larimer F."/>
            <person name="Land M."/>
            <person name="Hauser L."/>
            <person name="Kyrpides N."/>
            <person name="Ivanova N."/>
            <person name="Zhou J."/>
            <person name="Richardson P."/>
        </authorList>
    </citation>
    <scope>NUCLEOTIDE SEQUENCE [LARGE SCALE GENOMIC DNA]</scope>
    <source>
        <strain evidence="4">ATCC 35319 / DSM 5812 / JCM 6584 / H10</strain>
    </source>
</reference>
<feature type="domain" description="Serine aminopeptidase S33" evidence="2">
    <location>
        <begin position="89"/>
        <end position="220"/>
    </location>
</feature>
<dbReference type="InterPro" id="IPR029058">
    <property type="entry name" value="AB_hydrolase_fold"/>
</dbReference>
<protein>
    <recommendedName>
        <fullName evidence="2">Serine aminopeptidase S33 domain-containing protein</fullName>
    </recommendedName>
</protein>
<dbReference type="AlphaFoldDB" id="B8I4E3"/>
<dbReference type="RefSeq" id="WP_012634563.1">
    <property type="nucleotide sequence ID" value="NC_011898.1"/>
</dbReference>
<keyword evidence="1" id="KW-0472">Membrane</keyword>
<dbReference type="EMBL" id="CP001348">
    <property type="protein sequence ID" value="ACL74497.1"/>
    <property type="molecule type" value="Genomic_DNA"/>
</dbReference>
<dbReference type="STRING" id="394503.Ccel_0109"/>
<dbReference type="HOGENOM" id="CLU_029375_6_2_9"/>
<feature type="transmembrane region" description="Helical" evidence="1">
    <location>
        <begin position="20"/>
        <end position="45"/>
    </location>
</feature>
<dbReference type="eggNOG" id="COG1073">
    <property type="taxonomic scope" value="Bacteria"/>
</dbReference>
<dbReference type="InterPro" id="IPR022742">
    <property type="entry name" value="Hydrolase_4"/>
</dbReference>
<dbReference type="OrthoDB" id="9776685at2"/>
<gene>
    <name evidence="3" type="ordered locus">Ccel_0109</name>
</gene>
<accession>B8I4E3</accession>
<dbReference type="InterPro" id="IPR052920">
    <property type="entry name" value="DNA-binding_regulatory"/>
</dbReference>
<evidence type="ECO:0000256" key="1">
    <source>
        <dbReference type="SAM" id="Phobius"/>
    </source>
</evidence>